<sequence length="162" mass="17819">MQYNPASCPAPMDWLINANQAYFKLKGKQFQYEGTWNLLKTVSQWLHMLWGKASHSYRPSTTPNQPSLDGIPATPLTPTIDGPPSDALYKRQKSPASTSSSQQASHTPYPDSDTGKGQSKTVEGILTLHMMSEANQEAEEGSEHIPSGCEDKNPPSIYPNLL</sequence>
<dbReference type="Proteomes" id="UP000037035">
    <property type="component" value="Unassembled WGS sequence"/>
</dbReference>
<name>A0A0L6UZW1_9BASI</name>
<comment type="caution">
    <text evidence="2">The sequence shown here is derived from an EMBL/GenBank/DDBJ whole genome shotgun (WGS) entry which is preliminary data.</text>
</comment>
<keyword evidence="3" id="KW-1185">Reference proteome</keyword>
<feature type="compositionally biased region" description="Polar residues" evidence="1">
    <location>
        <begin position="57"/>
        <end position="67"/>
    </location>
</feature>
<proteinExistence type="predicted"/>
<reference evidence="2 3" key="1">
    <citation type="submission" date="2015-08" db="EMBL/GenBank/DDBJ databases">
        <title>Next Generation Sequencing and Analysis of the Genome of Puccinia sorghi L Schw, the Causal Agent of Maize Common Rust.</title>
        <authorList>
            <person name="Rochi L."/>
            <person name="Burguener G."/>
            <person name="Darino M."/>
            <person name="Turjanski A."/>
            <person name="Kreff E."/>
            <person name="Dieguez M.J."/>
            <person name="Sacco F."/>
        </authorList>
    </citation>
    <scope>NUCLEOTIDE SEQUENCE [LARGE SCALE GENOMIC DNA]</scope>
    <source>
        <strain evidence="2 3">RO10H11247</strain>
    </source>
</reference>
<organism evidence="2 3">
    <name type="scientific">Puccinia sorghi</name>
    <dbReference type="NCBI Taxonomy" id="27349"/>
    <lineage>
        <taxon>Eukaryota</taxon>
        <taxon>Fungi</taxon>
        <taxon>Dikarya</taxon>
        <taxon>Basidiomycota</taxon>
        <taxon>Pucciniomycotina</taxon>
        <taxon>Pucciniomycetes</taxon>
        <taxon>Pucciniales</taxon>
        <taxon>Pucciniaceae</taxon>
        <taxon>Puccinia</taxon>
    </lineage>
</organism>
<feature type="compositionally biased region" description="Low complexity" evidence="1">
    <location>
        <begin position="94"/>
        <end position="108"/>
    </location>
</feature>
<dbReference type="VEuPathDB" id="FungiDB:VP01_304g4"/>
<accession>A0A0L6UZW1</accession>
<gene>
    <name evidence="2" type="ORF">VP01_304g4</name>
</gene>
<evidence type="ECO:0000313" key="3">
    <source>
        <dbReference type="Proteomes" id="UP000037035"/>
    </source>
</evidence>
<evidence type="ECO:0000256" key="1">
    <source>
        <dbReference type="SAM" id="MobiDB-lite"/>
    </source>
</evidence>
<protein>
    <recommendedName>
        <fullName evidence="4">No apical meristem-associated C-terminal domain-containing protein</fullName>
    </recommendedName>
</protein>
<evidence type="ECO:0008006" key="4">
    <source>
        <dbReference type="Google" id="ProtNLM"/>
    </source>
</evidence>
<feature type="region of interest" description="Disordered" evidence="1">
    <location>
        <begin position="133"/>
        <end position="162"/>
    </location>
</feature>
<feature type="region of interest" description="Disordered" evidence="1">
    <location>
        <begin position="56"/>
        <end position="119"/>
    </location>
</feature>
<evidence type="ECO:0000313" key="2">
    <source>
        <dbReference type="EMBL" id="KNZ54078.1"/>
    </source>
</evidence>
<dbReference type="EMBL" id="LAVV01008002">
    <property type="protein sequence ID" value="KNZ54078.1"/>
    <property type="molecule type" value="Genomic_DNA"/>
</dbReference>
<dbReference type="AlphaFoldDB" id="A0A0L6UZW1"/>